<reference evidence="3 4" key="1">
    <citation type="submission" date="2024-01" db="EMBL/GenBank/DDBJ databases">
        <authorList>
            <person name="Allen C."/>
            <person name="Tagirdzhanova G."/>
        </authorList>
    </citation>
    <scope>NUCLEOTIDE SEQUENCE [LARGE SCALE GENOMIC DNA]</scope>
</reference>
<keyword evidence="4" id="KW-1185">Reference proteome</keyword>
<feature type="region of interest" description="Disordered" evidence="1">
    <location>
        <begin position="67"/>
        <end position="126"/>
    </location>
</feature>
<evidence type="ECO:0000256" key="2">
    <source>
        <dbReference type="SAM" id="Phobius"/>
    </source>
</evidence>
<dbReference type="PANTHER" id="PTHR39466">
    <property type="entry name" value="RGS DOMAIN-CONTAINING PROTEIN"/>
    <property type="match status" value="1"/>
</dbReference>
<protein>
    <recommendedName>
        <fullName evidence="5">RGS domain-containing protein</fullName>
    </recommendedName>
</protein>
<feature type="transmembrane region" description="Helical" evidence="2">
    <location>
        <begin position="314"/>
        <end position="338"/>
    </location>
</feature>
<dbReference type="EMBL" id="CAWUHB010000028">
    <property type="protein sequence ID" value="CAK7223572.1"/>
    <property type="molecule type" value="Genomic_DNA"/>
</dbReference>
<keyword evidence="2" id="KW-1133">Transmembrane helix</keyword>
<sequence>MDYLYYVEHRAENFQFFLWYCDYVERWSRLLPHQRQLAPIWGPAEAAEAAQEEAEAAAIAASFETVTTTTTDTPTQPPAATASRQHVLHSRGPSASNRSHNRHNLSVDTGRNTYGTHGQFKPRTNSVASTATAASVSSIASVSSQLSTSSRLAASIHQRSDNAKLTNILTILENLPEAAEPISAVEKPISTKYAPSRLGEISPTMVSPRGGLSGSTAASASADWQQQPYTLQPFRDELGRVVRHYVAASGDRSLPDLFPPERAACLRAAKRTTHPSALLPAFLAAESALKEQSFPLFVRDWCVGNIDHSSPRLLLVKILACLLFLMGVAMDIVLILLVDRNSHHSPPRHERAMMQMAGSLPRLACLVLWWPALTVLFAALRKIDLVLYFCGQRLLRPWEVEDNEDDSDDDDDGDNDQGPLSGDVEKGLSKIPTRQYRRGHRHQASTSSTSSRIDPLRKASLQPLGPRNDPENEPWARRQRRTPFYRRLWADIRLRPASFKAAGGGSRRTVVVQHSGVREMQTRAVWTSVAWAGLASATLTIASLFIPGPGM</sequence>
<organism evidence="3 4">
    <name type="scientific">Sporothrix curviconia</name>
    <dbReference type="NCBI Taxonomy" id="1260050"/>
    <lineage>
        <taxon>Eukaryota</taxon>
        <taxon>Fungi</taxon>
        <taxon>Dikarya</taxon>
        <taxon>Ascomycota</taxon>
        <taxon>Pezizomycotina</taxon>
        <taxon>Sordariomycetes</taxon>
        <taxon>Sordariomycetidae</taxon>
        <taxon>Ophiostomatales</taxon>
        <taxon>Ophiostomataceae</taxon>
        <taxon>Sporothrix</taxon>
    </lineage>
</organism>
<gene>
    <name evidence="3" type="ORF">SCUCBS95973_005224</name>
</gene>
<evidence type="ECO:0000256" key="1">
    <source>
        <dbReference type="SAM" id="MobiDB-lite"/>
    </source>
</evidence>
<feature type="transmembrane region" description="Helical" evidence="2">
    <location>
        <begin position="524"/>
        <end position="546"/>
    </location>
</feature>
<keyword evidence="2" id="KW-0812">Transmembrane</keyword>
<feature type="transmembrane region" description="Helical" evidence="2">
    <location>
        <begin position="359"/>
        <end position="380"/>
    </location>
</feature>
<evidence type="ECO:0008006" key="5">
    <source>
        <dbReference type="Google" id="ProtNLM"/>
    </source>
</evidence>
<dbReference type="PANTHER" id="PTHR39466:SF1">
    <property type="entry name" value="RGS DOMAIN-CONTAINING PROTEIN"/>
    <property type="match status" value="1"/>
</dbReference>
<proteinExistence type="predicted"/>
<accession>A0ABP0BV11</accession>
<feature type="compositionally biased region" description="Low complexity" evidence="1">
    <location>
        <begin position="67"/>
        <end position="82"/>
    </location>
</feature>
<comment type="caution">
    <text evidence="3">The sequence shown here is derived from an EMBL/GenBank/DDBJ whole genome shotgun (WGS) entry which is preliminary data.</text>
</comment>
<evidence type="ECO:0000313" key="3">
    <source>
        <dbReference type="EMBL" id="CAK7223572.1"/>
    </source>
</evidence>
<feature type="region of interest" description="Disordered" evidence="1">
    <location>
        <begin position="401"/>
        <end position="478"/>
    </location>
</feature>
<feature type="compositionally biased region" description="Polar residues" evidence="1">
    <location>
        <begin position="93"/>
        <end position="116"/>
    </location>
</feature>
<dbReference type="Proteomes" id="UP001642405">
    <property type="component" value="Unassembled WGS sequence"/>
</dbReference>
<name>A0ABP0BV11_9PEZI</name>
<feature type="compositionally biased region" description="Acidic residues" evidence="1">
    <location>
        <begin position="401"/>
        <end position="415"/>
    </location>
</feature>
<evidence type="ECO:0000313" key="4">
    <source>
        <dbReference type="Proteomes" id="UP001642405"/>
    </source>
</evidence>
<keyword evidence="2" id="KW-0472">Membrane</keyword>